<dbReference type="AlphaFoldDB" id="A0A2A6FD77"/>
<dbReference type="Pfam" id="PF19300">
    <property type="entry name" value="BPD_transp_1_N"/>
    <property type="match status" value="1"/>
</dbReference>
<evidence type="ECO:0000256" key="1">
    <source>
        <dbReference type="ARBA" id="ARBA00004651"/>
    </source>
</evidence>
<evidence type="ECO:0000313" key="10">
    <source>
        <dbReference type="Proteomes" id="UP000219182"/>
    </source>
</evidence>
<dbReference type="Pfam" id="PF00528">
    <property type="entry name" value="BPD_transp_1"/>
    <property type="match status" value="1"/>
</dbReference>
<evidence type="ECO:0000256" key="3">
    <source>
        <dbReference type="ARBA" id="ARBA00022475"/>
    </source>
</evidence>
<accession>A0A2A6FD77</accession>
<proteinExistence type="inferred from homology"/>
<feature type="transmembrane region" description="Helical" evidence="7">
    <location>
        <begin position="99"/>
        <end position="122"/>
    </location>
</feature>
<organism evidence="9 10">
    <name type="scientific">Mesorhizobium sanjuanii</name>
    <dbReference type="NCBI Taxonomy" id="2037900"/>
    <lineage>
        <taxon>Bacteria</taxon>
        <taxon>Pseudomonadati</taxon>
        <taxon>Pseudomonadota</taxon>
        <taxon>Alphaproteobacteria</taxon>
        <taxon>Hyphomicrobiales</taxon>
        <taxon>Phyllobacteriaceae</taxon>
        <taxon>Mesorhizobium</taxon>
    </lineage>
</organism>
<dbReference type="InterPro" id="IPR000515">
    <property type="entry name" value="MetI-like"/>
</dbReference>
<dbReference type="EMBL" id="NWQG01000116">
    <property type="protein sequence ID" value="PDQ19636.1"/>
    <property type="molecule type" value="Genomic_DNA"/>
</dbReference>
<dbReference type="Gene3D" id="1.10.3720.10">
    <property type="entry name" value="MetI-like"/>
    <property type="match status" value="1"/>
</dbReference>
<dbReference type="GO" id="GO:0005886">
    <property type="term" value="C:plasma membrane"/>
    <property type="evidence" value="ECO:0007669"/>
    <property type="project" value="UniProtKB-SubCell"/>
</dbReference>
<keyword evidence="5 7" id="KW-1133">Transmembrane helix</keyword>
<dbReference type="SUPFAM" id="SSF161098">
    <property type="entry name" value="MetI-like"/>
    <property type="match status" value="1"/>
</dbReference>
<comment type="similarity">
    <text evidence="7">Belongs to the binding-protein-dependent transport system permease family.</text>
</comment>
<feature type="transmembrane region" description="Helical" evidence="7">
    <location>
        <begin position="134"/>
        <end position="162"/>
    </location>
</feature>
<sequence>MARYLFFRLLDMVPTVFLVLTMVFIAMRILPGDPALVALGPNADGGQLEAFREKMGLNEPLGLQYVTFLSNAVRFDFGHSLMSDVPIGTLIANNLPHTIYLTIASVVLGLVMGIPFGVYAATQRNKLPDSALRIYSLIGYAIPDFYLAAVLLIVFSLNLGWFPINGEGSGFWDGLHHIFLPALTLAMLKSAFLGRLTRTSLLEVLGRDYVRTARAKGARESRVIYRHALRNAMLPLSTGIGISILATLSGSVAIELVFNRPGIGRLLINAIQERDYPVIQAGVMMFAFFVILVNLAMDIVYLIADPRIRMKS</sequence>
<dbReference type="CDD" id="cd06261">
    <property type="entry name" value="TM_PBP2"/>
    <property type="match status" value="1"/>
</dbReference>
<comment type="caution">
    <text evidence="9">The sequence shown here is derived from an EMBL/GenBank/DDBJ whole genome shotgun (WGS) entry which is preliminary data.</text>
</comment>
<keyword evidence="2 7" id="KW-0813">Transport</keyword>
<evidence type="ECO:0000256" key="5">
    <source>
        <dbReference type="ARBA" id="ARBA00022989"/>
    </source>
</evidence>
<feature type="transmembrane region" description="Helical" evidence="7">
    <location>
        <begin position="278"/>
        <end position="304"/>
    </location>
</feature>
<feature type="domain" description="ABC transmembrane type-1" evidence="8">
    <location>
        <begin position="95"/>
        <end position="297"/>
    </location>
</feature>
<keyword evidence="10" id="KW-1185">Reference proteome</keyword>
<evidence type="ECO:0000313" key="9">
    <source>
        <dbReference type="EMBL" id="PDQ19636.1"/>
    </source>
</evidence>
<feature type="transmembrane region" description="Helical" evidence="7">
    <location>
        <begin position="232"/>
        <end position="258"/>
    </location>
</feature>
<dbReference type="RefSeq" id="WP_097575174.1">
    <property type="nucleotide sequence ID" value="NZ_NWQG01000116.1"/>
</dbReference>
<keyword evidence="4 7" id="KW-0812">Transmembrane</keyword>
<dbReference type="InterPro" id="IPR045621">
    <property type="entry name" value="BPD_transp_1_N"/>
</dbReference>
<evidence type="ECO:0000256" key="4">
    <source>
        <dbReference type="ARBA" id="ARBA00022692"/>
    </source>
</evidence>
<evidence type="ECO:0000259" key="8">
    <source>
        <dbReference type="PROSITE" id="PS50928"/>
    </source>
</evidence>
<keyword evidence="3" id="KW-1003">Cell membrane</keyword>
<dbReference type="GO" id="GO:0071916">
    <property type="term" value="F:dipeptide transmembrane transporter activity"/>
    <property type="evidence" value="ECO:0007669"/>
    <property type="project" value="TreeGrafter"/>
</dbReference>
<dbReference type="PANTHER" id="PTHR43163:SF6">
    <property type="entry name" value="DIPEPTIDE TRANSPORT SYSTEM PERMEASE PROTEIN DPPB-RELATED"/>
    <property type="match status" value="1"/>
</dbReference>
<evidence type="ECO:0000256" key="6">
    <source>
        <dbReference type="ARBA" id="ARBA00023136"/>
    </source>
</evidence>
<protein>
    <submittedName>
        <fullName evidence="9">Glutathione ABC transporter permease</fullName>
    </submittedName>
</protein>
<name>A0A2A6FD77_9HYPH</name>
<comment type="subcellular location">
    <subcellularLocation>
        <location evidence="1 7">Cell membrane</location>
        <topology evidence="1 7">Multi-pass membrane protein</topology>
    </subcellularLocation>
</comment>
<keyword evidence="6 7" id="KW-0472">Membrane</keyword>
<gene>
    <name evidence="9" type="ORF">CN311_18430</name>
</gene>
<evidence type="ECO:0000256" key="2">
    <source>
        <dbReference type="ARBA" id="ARBA00022448"/>
    </source>
</evidence>
<dbReference type="PROSITE" id="PS50928">
    <property type="entry name" value="ABC_TM1"/>
    <property type="match status" value="1"/>
</dbReference>
<dbReference type="PANTHER" id="PTHR43163">
    <property type="entry name" value="DIPEPTIDE TRANSPORT SYSTEM PERMEASE PROTEIN DPPB-RELATED"/>
    <property type="match status" value="1"/>
</dbReference>
<feature type="transmembrane region" description="Helical" evidence="7">
    <location>
        <begin position="12"/>
        <end position="30"/>
    </location>
</feature>
<dbReference type="Proteomes" id="UP000219182">
    <property type="component" value="Unassembled WGS sequence"/>
</dbReference>
<dbReference type="InterPro" id="IPR035906">
    <property type="entry name" value="MetI-like_sf"/>
</dbReference>
<feature type="transmembrane region" description="Helical" evidence="7">
    <location>
        <begin position="174"/>
        <end position="192"/>
    </location>
</feature>
<reference evidence="9 10" key="1">
    <citation type="submission" date="2017-09" db="EMBL/GenBank/DDBJ databases">
        <title>Mesorhizobum sanjuanii sp. nov. isolated from nodules of Lotus tenuis in saline-alkaline lowlands of Flooding Pampa.</title>
        <authorList>
            <person name="Sannazzaro A.I."/>
            <person name="Torres Tejerizo G.A."/>
            <person name="Fontana F."/>
            <person name="Cumpa Velazquez L.M."/>
            <person name="Hansen L."/>
            <person name="Pistorio M."/>
            <person name="Estrella M.J."/>
        </authorList>
    </citation>
    <scope>NUCLEOTIDE SEQUENCE [LARGE SCALE GENOMIC DNA]</scope>
    <source>
        <strain evidence="9 10">BSA136</strain>
    </source>
</reference>
<evidence type="ECO:0000256" key="7">
    <source>
        <dbReference type="RuleBase" id="RU363032"/>
    </source>
</evidence>